<dbReference type="Gene3D" id="4.10.1240.50">
    <property type="match status" value="1"/>
</dbReference>
<feature type="domain" description="ELM2" evidence="8">
    <location>
        <begin position="175"/>
        <end position="271"/>
    </location>
</feature>
<dbReference type="CDD" id="cd11661">
    <property type="entry name" value="SANT_MTA3_like"/>
    <property type="match status" value="1"/>
</dbReference>
<dbReference type="GO" id="GO:0005654">
    <property type="term" value="C:nucleoplasm"/>
    <property type="evidence" value="ECO:0007669"/>
    <property type="project" value="TreeGrafter"/>
</dbReference>
<feature type="compositionally biased region" description="Polar residues" evidence="7">
    <location>
        <begin position="126"/>
        <end position="139"/>
    </location>
</feature>
<dbReference type="PROSITE" id="PS51156">
    <property type="entry name" value="ELM2"/>
    <property type="match status" value="1"/>
</dbReference>
<dbReference type="Proteomes" id="UP000694427">
    <property type="component" value="Unplaced"/>
</dbReference>
<dbReference type="InterPro" id="IPR040138">
    <property type="entry name" value="MIER/MTA"/>
</dbReference>
<evidence type="ECO:0000256" key="3">
    <source>
        <dbReference type="ARBA" id="ARBA00022553"/>
    </source>
</evidence>
<reference evidence="10" key="2">
    <citation type="submission" date="2025-09" db="UniProtKB">
        <authorList>
            <consortium name="Ensembl"/>
        </authorList>
    </citation>
    <scope>IDENTIFICATION</scope>
</reference>
<feature type="compositionally biased region" description="Acidic residues" evidence="7">
    <location>
        <begin position="159"/>
        <end position="169"/>
    </location>
</feature>
<dbReference type="Pfam" id="PF01448">
    <property type="entry name" value="ELM2"/>
    <property type="match status" value="1"/>
</dbReference>
<dbReference type="GO" id="GO:0042826">
    <property type="term" value="F:histone deacetylase binding"/>
    <property type="evidence" value="ECO:0007669"/>
    <property type="project" value="TreeGrafter"/>
</dbReference>
<dbReference type="SMART" id="SM00717">
    <property type="entry name" value="SANT"/>
    <property type="match status" value="1"/>
</dbReference>
<protein>
    <submittedName>
        <fullName evidence="10">Mesoderm induction early response 1, family member 3 b</fullName>
    </submittedName>
</protein>
<evidence type="ECO:0000256" key="5">
    <source>
        <dbReference type="ARBA" id="ARBA00023163"/>
    </source>
</evidence>
<dbReference type="InterPro" id="IPR009057">
    <property type="entry name" value="Homeodomain-like_sf"/>
</dbReference>
<keyword evidence="11" id="KW-1185">Reference proteome</keyword>
<dbReference type="Ensembl" id="ENSCCRT00010100023.1">
    <property type="protein sequence ID" value="ENSCCRP00010090202.1"/>
    <property type="gene ID" value="ENSCCRG00010039358.1"/>
</dbReference>
<evidence type="ECO:0000259" key="8">
    <source>
        <dbReference type="PROSITE" id="PS51156"/>
    </source>
</evidence>
<comment type="subcellular location">
    <subcellularLocation>
        <location evidence="1">Nucleus</location>
    </subcellularLocation>
</comment>
<dbReference type="Pfam" id="PF19426">
    <property type="entry name" value="MIER1_3_C"/>
    <property type="match status" value="1"/>
</dbReference>
<accession>A0A8C1NC53</accession>
<evidence type="ECO:0000256" key="6">
    <source>
        <dbReference type="ARBA" id="ARBA00023242"/>
    </source>
</evidence>
<dbReference type="FunFam" id="4.10.1240.50:FF:000005">
    <property type="entry name" value="Mesoderm induction early response protein 3"/>
    <property type="match status" value="1"/>
</dbReference>
<reference evidence="10" key="1">
    <citation type="submission" date="2025-08" db="UniProtKB">
        <authorList>
            <consortium name="Ensembl"/>
        </authorList>
    </citation>
    <scope>IDENTIFICATION</scope>
</reference>
<keyword evidence="5" id="KW-0804">Transcription</keyword>
<dbReference type="GO" id="GO:0000122">
    <property type="term" value="P:negative regulation of transcription by RNA polymerase II"/>
    <property type="evidence" value="ECO:0007669"/>
    <property type="project" value="TreeGrafter"/>
</dbReference>
<keyword evidence="4" id="KW-0805">Transcription regulation</keyword>
<sequence length="540" mass="60253">MAVRFVTLIQYIFSPVGSLSSEDHDFDPTAEMLIHEYDDERTLEEEELLEGEKNFSAELSDLEREGNMPIEELLAMYRYEASASTGAGSSMDSSSVELADDLPDMTLDKEEIAKDLLSGDYEEETQSSADDLTPSVTSHEATDFFPRTLRSNATYDGDKESEGEEDGVSSEDSRKEIMVGSQYQAEVPVGLNHYNDDEKAYEEEDQLLWCPDVLSECKVKDYLREALSQSTDDSTENSTTEHIRDNEQALFELLKCNYDSREAVQHMTKSPPWSEDECRNFEHALQIYEKNFHLIQKHKVQTRTVAECVAFYYIWKKSERFDYFAQQNRFGKKKYSCYPGVTDLMDRLVDEAEGLAVDSSSSVCSAGAGGRMEASAEQQLGLLNSITASDLTAISNSVATVCNGPGDISCLDSPYFPPLESLHRGALNHDDQLSYATNGDSGCHNMLDSGFYRSDLGQISVCSTKDCERPSKRLKMGLSESFINDVSVTNLDFEGRRAHRITGATMAVSVTDFSSIGNSETNGFLGSHSRHHHHTALQSD</sequence>
<dbReference type="InterPro" id="IPR000949">
    <property type="entry name" value="ELM2_dom"/>
</dbReference>
<dbReference type="InterPro" id="IPR017884">
    <property type="entry name" value="SANT_dom"/>
</dbReference>
<name>A0A8C1NC53_CYPCA</name>
<keyword evidence="3" id="KW-0597">Phosphoprotein</keyword>
<dbReference type="GO" id="GO:0003714">
    <property type="term" value="F:transcription corepressor activity"/>
    <property type="evidence" value="ECO:0007669"/>
    <property type="project" value="TreeGrafter"/>
</dbReference>
<feature type="domain" description="SANT" evidence="9">
    <location>
        <begin position="268"/>
        <end position="320"/>
    </location>
</feature>
<dbReference type="AlphaFoldDB" id="A0A8C1NC53"/>
<evidence type="ECO:0000256" key="1">
    <source>
        <dbReference type="ARBA" id="ARBA00004123"/>
    </source>
</evidence>
<evidence type="ECO:0000313" key="10">
    <source>
        <dbReference type="Ensembl" id="ENSCCRP00010090202.1"/>
    </source>
</evidence>
<dbReference type="SMART" id="SM01189">
    <property type="entry name" value="ELM2"/>
    <property type="match status" value="1"/>
</dbReference>
<evidence type="ECO:0000313" key="11">
    <source>
        <dbReference type="Proteomes" id="UP000694427"/>
    </source>
</evidence>
<dbReference type="InterPro" id="IPR001005">
    <property type="entry name" value="SANT/Myb"/>
</dbReference>
<keyword evidence="6" id="KW-0539">Nucleus</keyword>
<dbReference type="PROSITE" id="PS51293">
    <property type="entry name" value="SANT"/>
    <property type="match status" value="1"/>
</dbReference>
<dbReference type="PANTHER" id="PTHR10865:SF22">
    <property type="entry name" value="MESODERM INDUCTION EARLY RESPONSE PROTEIN 3"/>
    <property type="match status" value="1"/>
</dbReference>
<evidence type="ECO:0000256" key="2">
    <source>
        <dbReference type="ARBA" id="ARBA00022491"/>
    </source>
</evidence>
<dbReference type="GO" id="GO:0032991">
    <property type="term" value="C:protein-containing complex"/>
    <property type="evidence" value="ECO:0007669"/>
    <property type="project" value="UniProtKB-ARBA"/>
</dbReference>
<proteinExistence type="predicted"/>
<dbReference type="SUPFAM" id="SSF46689">
    <property type="entry name" value="Homeodomain-like"/>
    <property type="match status" value="1"/>
</dbReference>
<dbReference type="PANTHER" id="PTHR10865">
    <property type="entry name" value="METASTASIS-ASSOCIATED PROTEIN AND MESODERM INDUCTION EARLY RESPONSE PROTEIN"/>
    <property type="match status" value="1"/>
</dbReference>
<dbReference type="Gene3D" id="1.10.10.60">
    <property type="entry name" value="Homeodomain-like"/>
    <property type="match status" value="1"/>
</dbReference>
<evidence type="ECO:0000259" key="9">
    <source>
        <dbReference type="PROSITE" id="PS51293"/>
    </source>
</evidence>
<evidence type="ECO:0000256" key="7">
    <source>
        <dbReference type="SAM" id="MobiDB-lite"/>
    </source>
</evidence>
<evidence type="ECO:0000256" key="4">
    <source>
        <dbReference type="ARBA" id="ARBA00023015"/>
    </source>
</evidence>
<dbReference type="InterPro" id="IPR045787">
    <property type="entry name" value="MIER1/3_C"/>
</dbReference>
<dbReference type="FunFam" id="1.10.10.60:FF:000025">
    <property type="entry name" value="Mesoderm induction early response 1, transcriptional regulator"/>
    <property type="match status" value="1"/>
</dbReference>
<keyword evidence="2" id="KW-0678">Repressor</keyword>
<organism evidence="10 11">
    <name type="scientific">Cyprinus carpio</name>
    <name type="common">Common carp</name>
    <dbReference type="NCBI Taxonomy" id="7962"/>
    <lineage>
        <taxon>Eukaryota</taxon>
        <taxon>Metazoa</taxon>
        <taxon>Chordata</taxon>
        <taxon>Craniata</taxon>
        <taxon>Vertebrata</taxon>
        <taxon>Euteleostomi</taxon>
        <taxon>Actinopterygii</taxon>
        <taxon>Neopterygii</taxon>
        <taxon>Teleostei</taxon>
        <taxon>Ostariophysi</taxon>
        <taxon>Cypriniformes</taxon>
        <taxon>Cyprinidae</taxon>
        <taxon>Cyprininae</taxon>
        <taxon>Cyprinus</taxon>
    </lineage>
</organism>
<feature type="region of interest" description="Disordered" evidence="7">
    <location>
        <begin position="119"/>
        <end position="177"/>
    </location>
</feature>